<evidence type="ECO:0000256" key="1">
    <source>
        <dbReference type="ARBA" id="ARBA00001913"/>
    </source>
</evidence>
<evidence type="ECO:0000259" key="7">
    <source>
        <dbReference type="SMART" id="SM00159"/>
    </source>
</evidence>
<dbReference type="InterPro" id="IPR051360">
    <property type="entry name" value="Neuronal_Pentraxin_Related"/>
</dbReference>
<keyword evidence="4" id="KW-1015">Disulfide bond</keyword>
<dbReference type="Proteomes" id="UP001515480">
    <property type="component" value="Unassembled WGS sequence"/>
</dbReference>
<keyword evidence="2" id="KW-0479">Metal-binding</keyword>
<dbReference type="AlphaFoldDB" id="A0AB34ITE9"/>
<feature type="domain" description="Pentraxin (PTX)" evidence="7">
    <location>
        <begin position="18"/>
        <end position="237"/>
    </location>
</feature>
<evidence type="ECO:0000313" key="9">
    <source>
        <dbReference type="Proteomes" id="UP001515480"/>
    </source>
</evidence>
<keyword evidence="9" id="KW-1185">Reference proteome</keyword>
<dbReference type="EMBL" id="JBGBPQ010000018">
    <property type="protein sequence ID" value="KAL1507311.1"/>
    <property type="molecule type" value="Genomic_DNA"/>
</dbReference>
<proteinExistence type="predicted"/>
<dbReference type="SUPFAM" id="SSF49899">
    <property type="entry name" value="Concanavalin A-like lectins/glucanases"/>
    <property type="match status" value="1"/>
</dbReference>
<evidence type="ECO:0000256" key="5">
    <source>
        <dbReference type="ARBA" id="ARBA00023180"/>
    </source>
</evidence>
<comment type="cofactor">
    <cofactor evidence="1">
        <name>Ca(2+)</name>
        <dbReference type="ChEBI" id="CHEBI:29108"/>
    </cofactor>
</comment>
<dbReference type="InterPro" id="IPR001759">
    <property type="entry name" value="PTX_dom"/>
</dbReference>
<accession>A0AB34ITE9</accession>
<evidence type="ECO:0000256" key="6">
    <source>
        <dbReference type="SAM" id="MobiDB-lite"/>
    </source>
</evidence>
<keyword evidence="3" id="KW-0106">Calcium</keyword>
<dbReference type="PANTHER" id="PTHR19277">
    <property type="entry name" value="PENTRAXIN"/>
    <property type="match status" value="1"/>
</dbReference>
<evidence type="ECO:0000313" key="8">
    <source>
        <dbReference type="EMBL" id="KAL1507311.1"/>
    </source>
</evidence>
<dbReference type="PANTHER" id="PTHR19277:SF125">
    <property type="entry name" value="B6"/>
    <property type="match status" value="1"/>
</dbReference>
<keyword evidence="5" id="KW-0325">Glycoprotein</keyword>
<sequence length="901" mass="97586">MWPCLASLLSTGRAGTCSAGGAGYAYVFDALRSTTISLQWQTRPLSAITIEYWVNVLDPHITELPVFAYSAYSSTGRYGEGGAPYENANELVLMHKNGYLRLWRATQRGPDFPIPNDVYARAGSWVHIALAWSADPSASPHGQIALYVDGAFLANSTVCALGECDMGKPLQPGGVIHLGNDADRPWGDFDEFQALTGGVDELRVWESIRTDEQIRASYRLATVADEDLSFYWRFDSPPPESGVALDHSGKGRDGLVGRLPTLENLMVYVTQKPPQIPVAPTKLPSAAPVVGDAPVVTVIVNGSNEISLSSFDPEDDDLATTIVTMPSHGALFDANGTALLAGMTVNDGARRQSKRVWYHTAEFSNWTGDSFTYAVSDGGEPVTGTVVLERYHIQPPPDRQLVAPEDELSFIVLGQPYITSQSKRLANLRVRILSLPSRGTLYHACFQNSIEQYSSMCTSAEEAQPVTAGSLLNNSRGIVMFRGDLNTFDAELYASFRYQLVDPEDDTLVSQEASVRISVTPVNDSPHGTSLFNISVSGPTLIPLDGRDDDNTNESDAQSQKFATISKFPLIGQLLLVNATGPGAPVPKSTLPTLTTNVWAAEVVRFSSQFSKCVGCTMWSGASRTSCNQASVQSTSTCHGAACEVAFGDDLTWGDGTCTDPAWTAAEILGPPDFYPSYGDSPLGWDLSHENNGLEFIELRIPASLYITGIEVFETYKPGSIYRVSTTRAYVDDNTVACCGVDIQLEGECESIPICSSNTTWDELWSGEASSAGESSRIFNPPVCPYTYKSDVIRLDLDTKAVPGWNNFDAVRVSGTSDLSKGNVIPDARGKNKVYYIPLQGTHGGDSFEFQLTDWGDPRSSRAPRVRWGVVSSHRRSQGASSARARCRPAPAFRAAPDAAY</sequence>
<dbReference type="InterPro" id="IPR013320">
    <property type="entry name" value="ConA-like_dom_sf"/>
</dbReference>
<dbReference type="SMART" id="SM00159">
    <property type="entry name" value="PTX"/>
    <property type="match status" value="1"/>
</dbReference>
<evidence type="ECO:0000256" key="2">
    <source>
        <dbReference type="ARBA" id="ARBA00022723"/>
    </source>
</evidence>
<reference evidence="8 9" key="1">
    <citation type="journal article" date="2024" name="Science">
        <title>Giant polyketide synthase enzymes in the biosynthesis of giant marine polyether toxins.</title>
        <authorList>
            <person name="Fallon T.R."/>
            <person name="Shende V.V."/>
            <person name="Wierzbicki I.H."/>
            <person name="Pendleton A.L."/>
            <person name="Watervoot N.F."/>
            <person name="Auber R.P."/>
            <person name="Gonzalez D.J."/>
            <person name="Wisecaver J.H."/>
            <person name="Moore B.S."/>
        </authorList>
    </citation>
    <scope>NUCLEOTIDE SEQUENCE [LARGE SCALE GENOMIC DNA]</scope>
    <source>
        <strain evidence="8 9">12B1</strain>
    </source>
</reference>
<dbReference type="Gene3D" id="2.60.120.200">
    <property type="match status" value="1"/>
</dbReference>
<dbReference type="Pfam" id="PF13385">
    <property type="entry name" value="Laminin_G_3"/>
    <property type="match status" value="1"/>
</dbReference>
<name>A0AB34ITE9_PRYPA</name>
<evidence type="ECO:0000256" key="3">
    <source>
        <dbReference type="ARBA" id="ARBA00022837"/>
    </source>
</evidence>
<feature type="compositionally biased region" description="Low complexity" evidence="6">
    <location>
        <begin position="878"/>
        <end position="888"/>
    </location>
</feature>
<feature type="region of interest" description="Disordered" evidence="6">
    <location>
        <begin position="860"/>
        <end position="888"/>
    </location>
</feature>
<gene>
    <name evidence="8" type="ORF">AB1Y20_008157</name>
</gene>
<organism evidence="8 9">
    <name type="scientific">Prymnesium parvum</name>
    <name type="common">Toxic golden alga</name>
    <dbReference type="NCBI Taxonomy" id="97485"/>
    <lineage>
        <taxon>Eukaryota</taxon>
        <taxon>Haptista</taxon>
        <taxon>Haptophyta</taxon>
        <taxon>Prymnesiophyceae</taxon>
        <taxon>Prymnesiales</taxon>
        <taxon>Prymnesiaceae</taxon>
        <taxon>Prymnesium</taxon>
    </lineage>
</organism>
<evidence type="ECO:0000256" key="4">
    <source>
        <dbReference type="ARBA" id="ARBA00023157"/>
    </source>
</evidence>
<dbReference type="GO" id="GO:0046872">
    <property type="term" value="F:metal ion binding"/>
    <property type="evidence" value="ECO:0007669"/>
    <property type="project" value="UniProtKB-KW"/>
</dbReference>
<comment type="caution">
    <text evidence="8">The sequence shown here is derived from an EMBL/GenBank/DDBJ whole genome shotgun (WGS) entry which is preliminary data.</text>
</comment>
<protein>
    <recommendedName>
        <fullName evidence="7">Pentraxin (PTX) domain-containing protein</fullName>
    </recommendedName>
</protein>